<reference evidence="2" key="1">
    <citation type="submission" date="2022-07" db="EMBL/GenBank/DDBJ databases">
        <authorList>
            <person name="Macas J."/>
            <person name="Novak P."/>
            <person name="Neumann P."/>
        </authorList>
    </citation>
    <scope>NUCLEOTIDE SEQUENCE</scope>
</reference>
<name>A0AAV0FNX5_9ASTE</name>
<organism evidence="2 3">
    <name type="scientific">Cuscuta epithymum</name>
    <dbReference type="NCBI Taxonomy" id="186058"/>
    <lineage>
        <taxon>Eukaryota</taxon>
        <taxon>Viridiplantae</taxon>
        <taxon>Streptophyta</taxon>
        <taxon>Embryophyta</taxon>
        <taxon>Tracheophyta</taxon>
        <taxon>Spermatophyta</taxon>
        <taxon>Magnoliopsida</taxon>
        <taxon>eudicotyledons</taxon>
        <taxon>Gunneridae</taxon>
        <taxon>Pentapetalae</taxon>
        <taxon>asterids</taxon>
        <taxon>lamiids</taxon>
        <taxon>Solanales</taxon>
        <taxon>Convolvulaceae</taxon>
        <taxon>Cuscuteae</taxon>
        <taxon>Cuscuta</taxon>
        <taxon>Cuscuta subgen. Cuscuta</taxon>
    </lineage>
</organism>
<protein>
    <submittedName>
        <fullName evidence="2">Uncharacterized protein</fullName>
    </submittedName>
</protein>
<dbReference type="EMBL" id="CAMAPF010000997">
    <property type="protein sequence ID" value="CAH9136924.1"/>
    <property type="molecule type" value="Genomic_DNA"/>
</dbReference>
<evidence type="ECO:0000313" key="3">
    <source>
        <dbReference type="Proteomes" id="UP001152523"/>
    </source>
</evidence>
<dbReference type="AlphaFoldDB" id="A0AAV0FNX5"/>
<accession>A0AAV0FNX5</accession>
<evidence type="ECO:0000256" key="1">
    <source>
        <dbReference type="SAM" id="MobiDB-lite"/>
    </source>
</evidence>
<gene>
    <name evidence="2" type="ORF">CEPIT_LOCUS35650</name>
</gene>
<comment type="caution">
    <text evidence="2">The sequence shown here is derived from an EMBL/GenBank/DDBJ whole genome shotgun (WGS) entry which is preliminary data.</text>
</comment>
<sequence>MEHPSSQHISLELSLAPPEPRKIILTRAQEENLEIIEDIIILNTEKEVLDKELHKVLRWRHWRLSSLDILLLTAINMQRAEGFALGWLRTKNIEIAMSMEYISRIYQRRLEEVKHANERRKRKATLGIYPGESSHQGRFQAKKKVHFN</sequence>
<keyword evidence="3" id="KW-1185">Reference proteome</keyword>
<proteinExistence type="predicted"/>
<dbReference type="Proteomes" id="UP001152523">
    <property type="component" value="Unassembled WGS sequence"/>
</dbReference>
<evidence type="ECO:0000313" key="2">
    <source>
        <dbReference type="EMBL" id="CAH9136924.1"/>
    </source>
</evidence>
<feature type="region of interest" description="Disordered" evidence="1">
    <location>
        <begin position="124"/>
        <end position="148"/>
    </location>
</feature>